<dbReference type="Gramene" id="Pp3c17_21850V3.1">
    <property type="protein sequence ID" value="PAC:32906974.CDS.1"/>
    <property type="gene ID" value="Pp3c17_21850"/>
</dbReference>
<keyword evidence="3" id="KW-1185">Reference proteome</keyword>
<evidence type="ECO:0000313" key="3">
    <source>
        <dbReference type="Proteomes" id="UP000006727"/>
    </source>
</evidence>
<dbReference type="EMBL" id="ABEU02000017">
    <property type="protein sequence ID" value="PNR36601.1"/>
    <property type="molecule type" value="Genomic_DNA"/>
</dbReference>
<organism evidence="1">
    <name type="scientific">Physcomitrium patens</name>
    <name type="common">Spreading-leaved earth moss</name>
    <name type="synonym">Physcomitrella patens</name>
    <dbReference type="NCBI Taxonomy" id="3218"/>
    <lineage>
        <taxon>Eukaryota</taxon>
        <taxon>Viridiplantae</taxon>
        <taxon>Streptophyta</taxon>
        <taxon>Embryophyta</taxon>
        <taxon>Bryophyta</taxon>
        <taxon>Bryophytina</taxon>
        <taxon>Bryopsida</taxon>
        <taxon>Funariidae</taxon>
        <taxon>Funariales</taxon>
        <taxon>Funariaceae</taxon>
        <taxon>Physcomitrium</taxon>
    </lineage>
</organism>
<accession>A0A2K1J4Z5</accession>
<reference evidence="1 3" key="2">
    <citation type="journal article" date="2018" name="Plant J.">
        <title>The Physcomitrella patens chromosome-scale assembly reveals moss genome structure and evolution.</title>
        <authorList>
            <person name="Lang D."/>
            <person name="Ullrich K.K."/>
            <person name="Murat F."/>
            <person name="Fuchs J."/>
            <person name="Jenkins J."/>
            <person name="Haas F.B."/>
            <person name="Piednoel M."/>
            <person name="Gundlach H."/>
            <person name="Van Bel M."/>
            <person name="Meyberg R."/>
            <person name="Vives C."/>
            <person name="Morata J."/>
            <person name="Symeonidi A."/>
            <person name="Hiss M."/>
            <person name="Muchero W."/>
            <person name="Kamisugi Y."/>
            <person name="Saleh O."/>
            <person name="Blanc G."/>
            <person name="Decker E.L."/>
            <person name="van Gessel N."/>
            <person name="Grimwood J."/>
            <person name="Hayes R.D."/>
            <person name="Graham S.W."/>
            <person name="Gunter L.E."/>
            <person name="McDaniel S.F."/>
            <person name="Hoernstein S.N.W."/>
            <person name="Larsson A."/>
            <person name="Li F.W."/>
            <person name="Perroud P.F."/>
            <person name="Phillips J."/>
            <person name="Ranjan P."/>
            <person name="Rokshar D.S."/>
            <person name="Rothfels C.J."/>
            <person name="Schneider L."/>
            <person name="Shu S."/>
            <person name="Stevenson D.W."/>
            <person name="Thummler F."/>
            <person name="Tillich M."/>
            <person name="Villarreal Aguilar J.C."/>
            <person name="Widiez T."/>
            <person name="Wong G.K."/>
            <person name="Wymore A."/>
            <person name="Zhang Y."/>
            <person name="Zimmer A.D."/>
            <person name="Quatrano R.S."/>
            <person name="Mayer K.F.X."/>
            <person name="Goodstein D."/>
            <person name="Casacuberta J.M."/>
            <person name="Vandepoele K."/>
            <person name="Reski R."/>
            <person name="Cuming A.C."/>
            <person name="Tuskan G.A."/>
            <person name="Maumus F."/>
            <person name="Salse J."/>
            <person name="Schmutz J."/>
            <person name="Rensing S.A."/>
        </authorList>
    </citation>
    <scope>NUCLEOTIDE SEQUENCE [LARGE SCALE GENOMIC DNA]</scope>
    <source>
        <strain evidence="2 3">cv. Gransden 2004</strain>
    </source>
</reference>
<dbReference type="EnsemblPlants" id="Pp3c17_21850V3.1">
    <property type="protein sequence ID" value="PAC:32906974.CDS.1"/>
    <property type="gene ID" value="Pp3c17_21850"/>
</dbReference>
<proteinExistence type="predicted"/>
<name>A0A2K1J4Z5_PHYPA</name>
<reference evidence="2" key="3">
    <citation type="submission" date="2020-12" db="UniProtKB">
        <authorList>
            <consortium name="EnsemblPlants"/>
        </authorList>
    </citation>
    <scope>IDENTIFICATION</scope>
</reference>
<dbReference type="Proteomes" id="UP000006727">
    <property type="component" value="Chromosome 17"/>
</dbReference>
<sequence length="55" mass="6014">MLSSGLPSLVRTIHSLNQPSAGICCDIRFPDGLFVVSKLDPRIGYDPNEPETAER</sequence>
<gene>
    <name evidence="1" type="ORF">PHYPA_022452</name>
</gene>
<dbReference type="InParanoid" id="A0A2K1J4Z5"/>
<reference evidence="1 3" key="1">
    <citation type="journal article" date="2008" name="Science">
        <title>The Physcomitrella genome reveals evolutionary insights into the conquest of land by plants.</title>
        <authorList>
            <person name="Rensing S."/>
            <person name="Lang D."/>
            <person name="Zimmer A."/>
            <person name="Terry A."/>
            <person name="Salamov A."/>
            <person name="Shapiro H."/>
            <person name="Nishiyama T."/>
            <person name="Perroud P.-F."/>
            <person name="Lindquist E."/>
            <person name="Kamisugi Y."/>
            <person name="Tanahashi T."/>
            <person name="Sakakibara K."/>
            <person name="Fujita T."/>
            <person name="Oishi K."/>
            <person name="Shin-I T."/>
            <person name="Kuroki Y."/>
            <person name="Toyoda A."/>
            <person name="Suzuki Y."/>
            <person name="Hashimoto A."/>
            <person name="Yamaguchi K."/>
            <person name="Sugano A."/>
            <person name="Kohara Y."/>
            <person name="Fujiyama A."/>
            <person name="Anterola A."/>
            <person name="Aoki S."/>
            <person name="Ashton N."/>
            <person name="Barbazuk W.B."/>
            <person name="Barker E."/>
            <person name="Bennetzen J."/>
            <person name="Bezanilla M."/>
            <person name="Blankenship R."/>
            <person name="Cho S.H."/>
            <person name="Dutcher S."/>
            <person name="Estelle M."/>
            <person name="Fawcett J.A."/>
            <person name="Gundlach H."/>
            <person name="Hanada K."/>
            <person name="Heyl A."/>
            <person name="Hicks K.A."/>
            <person name="Hugh J."/>
            <person name="Lohr M."/>
            <person name="Mayer K."/>
            <person name="Melkozernov A."/>
            <person name="Murata T."/>
            <person name="Nelson D."/>
            <person name="Pils B."/>
            <person name="Prigge M."/>
            <person name="Reiss B."/>
            <person name="Renner T."/>
            <person name="Rombauts S."/>
            <person name="Rushton P."/>
            <person name="Sanderfoot A."/>
            <person name="Schween G."/>
            <person name="Shiu S.-H."/>
            <person name="Stueber K."/>
            <person name="Theodoulou F.L."/>
            <person name="Tu H."/>
            <person name="Van de Peer Y."/>
            <person name="Verrier P.J."/>
            <person name="Waters E."/>
            <person name="Wood A."/>
            <person name="Yang L."/>
            <person name="Cove D."/>
            <person name="Cuming A."/>
            <person name="Hasebe M."/>
            <person name="Lucas S."/>
            <person name="Mishler D.B."/>
            <person name="Reski R."/>
            <person name="Grigoriev I."/>
            <person name="Quatrano R.S."/>
            <person name="Boore J.L."/>
        </authorList>
    </citation>
    <scope>NUCLEOTIDE SEQUENCE [LARGE SCALE GENOMIC DNA]</scope>
    <source>
        <strain evidence="2 3">cv. Gransden 2004</strain>
    </source>
</reference>
<protein>
    <submittedName>
        <fullName evidence="1 2">Uncharacterized protein</fullName>
    </submittedName>
</protein>
<evidence type="ECO:0000313" key="2">
    <source>
        <dbReference type="EnsemblPlants" id="PAC:32906974.CDS.1"/>
    </source>
</evidence>
<evidence type="ECO:0000313" key="1">
    <source>
        <dbReference type="EMBL" id="PNR36601.1"/>
    </source>
</evidence>
<dbReference type="AlphaFoldDB" id="A0A2K1J4Z5"/>